<proteinExistence type="predicted"/>
<dbReference type="Pfam" id="PF02138">
    <property type="entry name" value="Beach"/>
    <property type="match status" value="1"/>
</dbReference>
<feature type="repeat" description="WD" evidence="5">
    <location>
        <begin position="1938"/>
        <end position="1979"/>
    </location>
</feature>
<dbReference type="EMBL" id="CAEFZW010000002">
    <property type="protein sequence ID" value="CAB4253293.1"/>
    <property type="molecule type" value="Genomic_DNA"/>
</dbReference>
<organism evidence="8 9">
    <name type="scientific">Maudiozyma barnettii</name>
    <dbReference type="NCBI Taxonomy" id="61262"/>
    <lineage>
        <taxon>Eukaryota</taxon>
        <taxon>Fungi</taxon>
        <taxon>Dikarya</taxon>
        <taxon>Ascomycota</taxon>
        <taxon>Saccharomycotina</taxon>
        <taxon>Saccharomycetes</taxon>
        <taxon>Saccharomycetales</taxon>
        <taxon>Saccharomycetaceae</taxon>
        <taxon>Maudiozyma</taxon>
    </lineage>
</organism>
<gene>
    <name evidence="8" type="ORF">KABA2_02S16104</name>
</gene>
<name>A0A8H2VDH9_9SACH</name>
<feature type="domain" description="BEACH" evidence="6">
    <location>
        <begin position="1518"/>
        <end position="1812"/>
    </location>
</feature>
<dbReference type="SUPFAM" id="SSF81837">
    <property type="entry name" value="BEACH domain"/>
    <property type="match status" value="1"/>
</dbReference>
<evidence type="ECO:0000256" key="1">
    <source>
        <dbReference type="ARBA" id="ARBA00022574"/>
    </source>
</evidence>
<comment type="caution">
    <text evidence="8">The sequence shown here is derived from an EMBL/GenBank/DDBJ whole genome shotgun (WGS) entry which is preliminary data.</text>
</comment>
<dbReference type="PROSITE" id="PS51783">
    <property type="entry name" value="PH_BEACH"/>
    <property type="match status" value="1"/>
</dbReference>
<dbReference type="InterPro" id="IPR023362">
    <property type="entry name" value="PH-BEACH_dom"/>
</dbReference>
<evidence type="ECO:0000259" key="7">
    <source>
        <dbReference type="PROSITE" id="PS51783"/>
    </source>
</evidence>
<evidence type="ECO:0000256" key="5">
    <source>
        <dbReference type="PROSITE-ProRule" id="PRU00221"/>
    </source>
</evidence>
<dbReference type="GeneID" id="64856449"/>
<dbReference type="SUPFAM" id="SSF50729">
    <property type="entry name" value="PH domain-like"/>
    <property type="match status" value="1"/>
</dbReference>
<dbReference type="InterPro" id="IPR015943">
    <property type="entry name" value="WD40/YVTN_repeat-like_dom_sf"/>
</dbReference>
<evidence type="ECO:0000256" key="2">
    <source>
        <dbReference type="ARBA" id="ARBA00022737"/>
    </source>
</evidence>
<dbReference type="OrthoDB" id="26681at2759"/>
<feature type="domain" description="BEACH-type PH" evidence="7">
    <location>
        <begin position="1340"/>
        <end position="1472"/>
    </location>
</feature>
<dbReference type="PANTHER" id="PTHR13743:SF123">
    <property type="entry name" value="PROTEIN FAN"/>
    <property type="match status" value="1"/>
</dbReference>
<dbReference type="CDD" id="cd06071">
    <property type="entry name" value="Beach"/>
    <property type="match status" value="1"/>
</dbReference>
<sequence length="2134" mass="246597">MENIDNQRLLDVLSSILSLTQSDDDRKTSIKDNINIILTNSPYSFKDESIDNIAKLESYVEESMITFFITYNTDNSFIFSSIDNWLNLLSLYPTTSINDYIIALQIIIYLTNVSFINRQALAYQPSIKTILFEHISGKKQSSNQTNIYCPIIQYQLTELYASILSLNCRPREIVDIYDKVSAVFKHQLLTTLGNHVSDPLLQNYLQFENSTLPLNPIDLLCDDTITLQLYIEFGNVASNRFLSLGDKMFFEINQGRFTISNFNGVIESICDYEFEIEKEYLLIIEISNEKVTFYTEGNYINSIILLRETSTLNYSMELTIGSMICSFKLFKLYVWKVELPIEVIKMMYLLGPLYQNSFMIPYDYNGIHSSIDSSIFREVYQDSEVASYTSYNDFLNRLKIWDTKFLLIDLDIENLIGKYRSDWFLCKFNYDSEDILGKCYYYHNSNIASVFHSINYIEFTIYSIESSKNWDDIYDRTEELVILLREPTLLNWFAIENGFSILSHTLYMCVKKYLHGLPIQFMNLFLNNFCTNYELQENLLIKNEYAYETLILNFDLWYYKSEEDLIKSSELELLRFVCFHIHILISSSKYSVHNMNILLKYSIISRLLSFLHNNPTIELSLLYDDIISMINPILYHGMSHSKLKMILDFSFLELENGNPNNSILCEGLIDSVLKTSLVNSNAACVALVNEIIHPRTILLLMNEQVKHGLSPTRSSQILARLFSSNRALFVSFAKSNGNLLLLHIFTISPEQYYLDIVYSLFLSSVGLNDFPIDEMSHDYFSLPKHISITYPEYIFLSLTFLDWIVFNNTNSKNLARLDCFAQKYCLQISNNNLSSVQYPFMNNAIRPQVIKMLTLLLQLHISLECPKNKGHCFDSVLTTRNIIASSIYETISVVPNSVFEDLLTSIMFPIKSIMLDEEELAHDSYLDLSFFYSILPIIFDKILKNGTITTCTALVHSNIVTLLNIFLNYFMTIKVESSFLLDTFDILAQCVQKKPKMSIFNFHNSKNDIDIDHLFSKFSYLIIYLQLTKQLKWDKNEVSRFCIILESSNSIIFSKNRNIGSYTLTAMYYIFLQCQLNEHTYIPIVCHTIRSILKFKENDISHVISILDPMHKSELENSFKILLQSKGDEGFAYILSLDEFLLNDSKISRFLNLCKSEASILSNRLSYDGDKLSDKVYINKTKDQKYLQNSINILYDDFIEKNKNMRKNFVISGNKAMIDLLSDIEEESNYYTNIFYRIRTNFTHVHEVQNNNTPKILWRLDGVENINRARRKLLPAHAYSNDETLLISSAVTGRDHIGDFNEETLTDVALGKDITNANYENGLDNLNLNNENRKILKILKDSDAIKAIWNTSLVVGLDLREGILILGHKYLYFVSNYYFSNIEGNIMKINDVPKSYRDVDIGLIINHFESAQLESNKPIEVNSWRLERLAFVTKRPFLLRDVALEILFDNNTTLFFSFKKSSIREKVYRLLTKVSKPHFLDPLYAHVLEELNDRSNMIGTQNGIAKISLTTRFVNVMTPTTKNKNMFEVTDLWRKGKISNFYYLMVINTLAGRSFNDLTQYPVFPWVISDYTSETLDLENKNSFRDLSKPMGAQGDKRKMGFIERFNALKAVDDPFAPPFHYGTHYSSAMIVSSYLIRLKPFTESFILLQDGTFGHPDRLFNSIARTWRSAALENTTDVRELVPEFYFLPEFLLNINNYDFGTNQQGQNVNDVILPPWANGDPKIFIAKNRCALESPYVSKHLHEWIDLIFGYKQKGKLAEEHINVFSKMSYPGAINLEKIDDENERRAVAGMIHNFGQTPLQIFQDAHPERIVLQSSAFDFAALQELTTIPRIENNNELLDPSAYLVYLNDMKFHTYSFSKFYVSGKYPDYLVERIGSESILIDGTKYRNIHLSELTACVPWENGIFITGDVNGLIKLWTISGKGISDLQLTHKTTLHGHLHGIVSIQIYPEYYTMITLDSHGNIFAWDMISNELIRCVHRDAKLVTVSLLHGSMLILTINNKLKMCNINTLDYTNIKVPEESKITSFQFLDFKTQDPYAGHMYLDQLEIVCIGYNDGTIRIFQLTINQCNEWELKILKTLRVKSKSPITTVKAVTDVTYRIPQDDTSGVFAPTLTSLQIACGTANGELLTWK</sequence>
<protein>
    <recommendedName>
        <fullName evidence="4">Beige protein homolog 1</fullName>
    </recommendedName>
</protein>
<accession>A0A8H2VDH9</accession>
<dbReference type="InterPro" id="IPR036372">
    <property type="entry name" value="BEACH_dom_sf"/>
</dbReference>
<dbReference type="InterPro" id="IPR050865">
    <property type="entry name" value="BEACH_Domain"/>
</dbReference>
<dbReference type="Proteomes" id="UP000644660">
    <property type="component" value="Unassembled WGS sequence"/>
</dbReference>
<evidence type="ECO:0000256" key="3">
    <source>
        <dbReference type="ARBA" id="ARBA00054699"/>
    </source>
</evidence>
<dbReference type="InterPro" id="IPR011993">
    <property type="entry name" value="PH-like_dom_sf"/>
</dbReference>
<dbReference type="InterPro" id="IPR001680">
    <property type="entry name" value="WD40_rpt"/>
</dbReference>
<keyword evidence="9" id="KW-1185">Reference proteome</keyword>
<evidence type="ECO:0000259" key="6">
    <source>
        <dbReference type="PROSITE" id="PS50197"/>
    </source>
</evidence>
<dbReference type="PROSITE" id="PS50082">
    <property type="entry name" value="WD_REPEATS_2"/>
    <property type="match status" value="1"/>
</dbReference>
<dbReference type="Gene3D" id="2.130.10.10">
    <property type="entry name" value="YVTN repeat-like/Quinoprotein amine dehydrogenase"/>
    <property type="match status" value="1"/>
</dbReference>
<comment type="function">
    <text evidence="3">May be involved in protein sorting and cell wall formation.</text>
</comment>
<evidence type="ECO:0000313" key="8">
    <source>
        <dbReference type="EMBL" id="CAB4253293.1"/>
    </source>
</evidence>
<reference evidence="8 9" key="1">
    <citation type="submission" date="2020-05" db="EMBL/GenBank/DDBJ databases">
        <authorList>
            <person name="Casaregola S."/>
            <person name="Devillers H."/>
            <person name="Grondin C."/>
        </authorList>
    </citation>
    <scope>NUCLEOTIDE SEQUENCE [LARGE SCALE GENOMIC DNA]</scope>
    <source>
        <strain evidence="8 9">CLIB 1767</strain>
    </source>
</reference>
<dbReference type="FunFam" id="1.10.1540.10:FF:000001">
    <property type="entry name" value="neurobeachin isoform X1"/>
    <property type="match status" value="1"/>
</dbReference>
<keyword evidence="1 5" id="KW-0853">WD repeat</keyword>
<dbReference type="PROSITE" id="PS50197">
    <property type="entry name" value="BEACH"/>
    <property type="match status" value="1"/>
</dbReference>
<dbReference type="SUPFAM" id="SSF50978">
    <property type="entry name" value="WD40 repeat-like"/>
    <property type="match status" value="1"/>
</dbReference>
<dbReference type="RefSeq" id="XP_041405331.1">
    <property type="nucleotide sequence ID" value="XM_041549397.1"/>
</dbReference>
<dbReference type="CDD" id="cd01201">
    <property type="entry name" value="PH_BEACH"/>
    <property type="match status" value="1"/>
</dbReference>
<dbReference type="SMART" id="SM01026">
    <property type="entry name" value="Beach"/>
    <property type="match status" value="1"/>
</dbReference>
<keyword evidence="2" id="KW-0677">Repeat</keyword>
<dbReference type="Gene3D" id="1.10.1540.10">
    <property type="entry name" value="BEACH domain"/>
    <property type="match status" value="1"/>
</dbReference>
<dbReference type="InterPro" id="IPR036322">
    <property type="entry name" value="WD40_repeat_dom_sf"/>
</dbReference>
<dbReference type="Pfam" id="PF14844">
    <property type="entry name" value="PH_BEACH"/>
    <property type="match status" value="1"/>
</dbReference>
<dbReference type="InterPro" id="IPR000409">
    <property type="entry name" value="BEACH_dom"/>
</dbReference>
<evidence type="ECO:0000256" key="4">
    <source>
        <dbReference type="ARBA" id="ARBA00073334"/>
    </source>
</evidence>
<dbReference type="Gene3D" id="2.30.29.30">
    <property type="entry name" value="Pleckstrin-homology domain (PH domain)/Phosphotyrosine-binding domain (PTB)"/>
    <property type="match status" value="1"/>
</dbReference>
<dbReference type="PANTHER" id="PTHR13743">
    <property type="entry name" value="BEIGE/BEACH-RELATED"/>
    <property type="match status" value="1"/>
</dbReference>
<evidence type="ECO:0000313" key="9">
    <source>
        <dbReference type="Proteomes" id="UP000644660"/>
    </source>
</evidence>